<evidence type="ECO:0000313" key="3">
    <source>
        <dbReference type="Proteomes" id="UP000579281"/>
    </source>
</evidence>
<proteinExistence type="predicted"/>
<gene>
    <name evidence="2" type="ORF">HNQ80_004062</name>
</gene>
<sequence>MDFFGNILPFIIFVIFAISKSKKREAQGGRKREIPIGRNPEKKTVSPLSRMDELRKIGEQFGSTLRKEFQQLSEVDNREMTLLEDEEEAIDRYNENSTKEFVKKLDTPGIEMKNEIDDVIKASEIGGRRISFHKQSVRDGVIMAEVLGKPKSLRR</sequence>
<reference evidence="2 3" key="1">
    <citation type="submission" date="2020-08" db="EMBL/GenBank/DDBJ databases">
        <title>Genomic Encyclopedia of Type Strains, Phase IV (KMG-IV): sequencing the most valuable type-strain genomes for metagenomic binning, comparative biology and taxonomic classification.</title>
        <authorList>
            <person name="Goeker M."/>
        </authorList>
    </citation>
    <scope>NUCLEOTIDE SEQUENCE [LARGE SCALE GENOMIC DNA]</scope>
    <source>
        <strain evidence="2 3">DSM 103526</strain>
    </source>
</reference>
<dbReference type="RefSeq" id="WP_184312430.1">
    <property type="nucleotide sequence ID" value="NZ_JACHEN010000030.1"/>
</dbReference>
<evidence type="ECO:0000313" key="2">
    <source>
        <dbReference type="EMBL" id="MBB6217926.1"/>
    </source>
</evidence>
<keyword evidence="3" id="KW-1185">Reference proteome</keyword>
<feature type="region of interest" description="Disordered" evidence="1">
    <location>
        <begin position="27"/>
        <end position="47"/>
    </location>
</feature>
<dbReference type="EMBL" id="JACHEN010000030">
    <property type="protein sequence ID" value="MBB6217926.1"/>
    <property type="molecule type" value="Genomic_DNA"/>
</dbReference>
<evidence type="ECO:0000256" key="1">
    <source>
        <dbReference type="SAM" id="MobiDB-lite"/>
    </source>
</evidence>
<comment type="caution">
    <text evidence="2">The sequence shown here is derived from an EMBL/GenBank/DDBJ whole genome shotgun (WGS) entry which is preliminary data.</text>
</comment>
<dbReference type="Proteomes" id="UP000579281">
    <property type="component" value="Unassembled WGS sequence"/>
</dbReference>
<protein>
    <submittedName>
        <fullName evidence="2">Uncharacterized protein</fullName>
    </submittedName>
</protein>
<name>A0A841KW60_9FIRM</name>
<organism evidence="2 3">
    <name type="scientific">Anaerosolibacter carboniphilus</name>
    <dbReference type="NCBI Taxonomy" id="1417629"/>
    <lineage>
        <taxon>Bacteria</taxon>
        <taxon>Bacillati</taxon>
        <taxon>Bacillota</taxon>
        <taxon>Clostridia</taxon>
        <taxon>Peptostreptococcales</taxon>
        <taxon>Thermotaleaceae</taxon>
        <taxon>Anaerosolibacter</taxon>
    </lineage>
</organism>
<accession>A0A841KW60</accession>
<dbReference type="AlphaFoldDB" id="A0A841KW60"/>